<protein>
    <submittedName>
        <fullName evidence="1">Uncharacterized protein</fullName>
    </submittedName>
</protein>
<feature type="non-terminal residue" evidence="1">
    <location>
        <position position="64"/>
    </location>
</feature>
<accession>A0A074ZGC0</accession>
<dbReference type="AlphaFoldDB" id="A0A074ZGC0"/>
<dbReference type="RefSeq" id="XP_009173962.1">
    <property type="nucleotide sequence ID" value="XM_009175698.1"/>
</dbReference>
<gene>
    <name evidence="1" type="ORF">T265_09589</name>
</gene>
<sequence>WPILASQSPSLVNVVKLSGLIWKRFNTMAWKRSVKALPASSAALVIAIFLGGDPETERINGWRH</sequence>
<dbReference type="GeneID" id="20323757"/>
<dbReference type="EMBL" id="KL596907">
    <property type="protein sequence ID" value="KER22305.1"/>
    <property type="molecule type" value="Genomic_DNA"/>
</dbReference>
<dbReference type="Proteomes" id="UP000054324">
    <property type="component" value="Unassembled WGS sequence"/>
</dbReference>
<evidence type="ECO:0000313" key="1">
    <source>
        <dbReference type="EMBL" id="KER22305.1"/>
    </source>
</evidence>
<feature type="non-terminal residue" evidence="1">
    <location>
        <position position="1"/>
    </location>
</feature>
<dbReference type="KEGG" id="ovi:T265_09589"/>
<keyword evidence="2" id="KW-1185">Reference proteome</keyword>
<name>A0A074ZGC0_OPIVI</name>
<evidence type="ECO:0000313" key="2">
    <source>
        <dbReference type="Proteomes" id="UP000054324"/>
    </source>
</evidence>
<reference evidence="1 2" key="1">
    <citation type="submission" date="2013-11" db="EMBL/GenBank/DDBJ databases">
        <title>Opisthorchis viverrini - life in the bile duct.</title>
        <authorList>
            <person name="Young N.D."/>
            <person name="Nagarajan N."/>
            <person name="Lin S.J."/>
            <person name="Korhonen P.K."/>
            <person name="Jex A.R."/>
            <person name="Hall R.S."/>
            <person name="Safavi-Hemami H."/>
            <person name="Kaewkong W."/>
            <person name="Bertrand D."/>
            <person name="Gao S."/>
            <person name="Seet Q."/>
            <person name="Wongkham S."/>
            <person name="Teh B.T."/>
            <person name="Wongkham C."/>
            <person name="Intapan P.M."/>
            <person name="Maleewong W."/>
            <person name="Yang X."/>
            <person name="Hu M."/>
            <person name="Wang Z."/>
            <person name="Hofmann A."/>
            <person name="Sternberg P.W."/>
            <person name="Tan P."/>
            <person name="Wang J."/>
            <person name="Gasser R.B."/>
        </authorList>
    </citation>
    <scope>NUCLEOTIDE SEQUENCE [LARGE SCALE GENOMIC DNA]</scope>
</reference>
<proteinExistence type="predicted"/>
<dbReference type="CTD" id="20323757"/>
<organism evidence="1 2">
    <name type="scientific">Opisthorchis viverrini</name>
    <name type="common">Southeast Asian liver fluke</name>
    <dbReference type="NCBI Taxonomy" id="6198"/>
    <lineage>
        <taxon>Eukaryota</taxon>
        <taxon>Metazoa</taxon>
        <taxon>Spiralia</taxon>
        <taxon>Lophotrochozoa</taxon>
        <taxon>Platyhelminthes</taxon>
        <taxon>Trematoda</taxon>
        <taxon>Digenea</taxon>
        <taxon>Opisthorchiida</taxon>
        <taxon>Opisthorchiata</taxon>
        <taxon>Opisthorchiidae</taxon>
        <taxon>Opisthorchis</taxon>
    </lineage>
</organism>